<dbReference type="InterPro" id="IPR018306">
    <property type="entry name" value="Phage_T5_Orf172_DNA-bd"/>
</dbReference>
<organism evidence="2">
    <name type="scientific">Marseillevirus sp</name>
    <dbReference type="NCBI Taxonomy" id="2809551"/>
    <lineage>
        <taxon>Viruses</taxon>
        <taxon>Varidnaviria</taxon>
        <taxon>Bamfordvirae</taxon>
        <taxon>Nucleocytoviricota</taxon>
        <taxon>Megaviricetes</taxon>
        <taxon>Pimascovirales</taxon>
        <taxon>Pimascovirales incertae sedis</taxon>
        <taxon>Marseilleviridae</taxon>
        <taxon>Marseillevirus</taxon>
    </lineage>
</organism>
<gene>
    <name evidence="2" type="ORF">MarDSR_099</name>
</gene>
<dbReference type="Pfam" id="PF10544">
    <property type="entry name" value="T5orf172"/>
    <property type="match status" value="1"/>
</dbReference>
<proteinExistence type="predicted"/>
<name>A0AA96EN61_9VIRU</name>
<sequence length="107" mass="12473">MEYVYLVSRPLFSVDIVKVGKTTSLPSRMRSYGKDAKWYRICMTENCHTKEKEIIKAFSKNFSLAEGNEYFRVPSIKEAVRLFDEIVSETVEDDFMSPAPREFLSPF</sequence>
<dbReference type="EMBL" id="OR343189">
    <property type="protein sequence ID" value="WNL50138.1"/>
    <property type="molecule type" value="Genomic_DNA"/>
</dbReference>
<accession>A0AA96EN61</accession>
<evidence type="ECO:0000259" key="1">
    <source>
        <dbReference type="Pfam" id="PF10544"/>
    </source>
</evidence>
<evidence type="ECO:0000313" key="2">
    <source>
        <dbReference type="EMBL" id="WNL50138.1"/>
    </source>
</evidence>
<protein>
    <submittedName>
        <fullName evidence="2">DNA binding protein</fullName>
    </submittedName>
</protein>
<reference evidence="2" key="1">
    <citation type="submission" date="2023-07" db="EMBL/GenBank/DDBJ databases">
        <authorList>
            <person name="Xia Y."/>
        </authorList>
    </citation>
    <scope>NUCLEOTIDE SEQUENCE</scope>
    <source>
        <strain evidence="2">E</strain>
    </source>
</reference>
<feature type="domain" description="Bacteriophage T5 Orf172 DNA-binding" evidence="1">
    <location>
        <begin position="2"/>
        <end position="83"/>
    </location>
</feature>